<feature type="region of interest" description="Disordered" evidence="3">
    <location>
        <begin position="876"/>
        <end position="977"/>
    </location>
</feature>
<keyword evidence="5" id="KW-1185">Reference proteome</keyword>
<name>A0A0C9YIB9_9AGAR</name>
<evidence type="ECO:0000313" key="4">
    <source>
        <dbReference type="EMBL" id="KIK10027.1"/>
    </source>
</evidence>
<feature type="region of interest" description="Disordered" evidence="3">
    <location>
        <begin position="729"/>
        <end position="752"/>
    </location>
</feature>
<feature type="region of interest" description="Disordered" evidence="3">
    <location>
        <begin position="359"/>
        <end position="401"/>
    </location>
</feature>
<accession>A0A0C9YIB9</accession>
<protein>
    <recommendedName>
        <fullName evidence="6">Galactose oxidase</fullName>
    </recommendedName>
</protein>
<feature type="compositionally biased region" description="Low complexity" evidence="3">
    <location>
        <begin position="363"/>
        <end position="381"/>
    </location>
</feature>
<organism evidence="4 5">
    <name type="scientific">Laccaria amethystina LaAM-08-1</name>
    <dbReference type="NCBI Taxonomy" id="1095629"/>
    <lineage>
        <taxon>Eukaryota</taxon>
        <taxon>Fungi</taxon>
        <taxon>Dikarya</taxon>
        <taxon>Basidiomycota</taxon>
        <taxon>Agaricomycotina</taxon>
        <taxon>Agaricomycetes</taxon>
        <taxon>Agaricomycetidae</taxon>
        <taxon>Agaricales</taxon>
        <taxon>Agaricineae</taxon>
        <taxon>Hydnangiaceae</taxon>
        <taxon>Laccaria</taxon>
    </lineage>
</organism>
<dbReference type="InterPro" id="IPR015915">
    <property type="entry name" value="Kelch-typ_b-propeller"/>
</dbReference>
<dbReference type="Gene3D" id="2.120.10.80">
    <property type="entry name" value="Kelch-type beta propeller"/>
    <property type="match status" value="2"/>
</dbReference>
<reference evidence="5" key="2">
    <citation type="submission" date="2015-01" db="EMBL/GenBank/DDBJ databases">
        <title>Evolutionary Origins and Diversification of the Mycorrhizal Mutualists.</title>
        <authorList>
            <consortium name="DOE Joint Genome Institute"/>
            <consortium name="Mycorrhizal Genomics Consortium"/>
            <person name="Kohler A."/>
            <person name="Kuo A."/>
            <person name="Nagy L.G."/>
            <person name="Floudas D."/>
            <person name="Copeland A."/>
            <person name="Barry K.W."/>
            <person name="Cichocki N."/>
            <person name="Veneault-Fourrey C."/>
            <person name="LaButti K."/>
            <person name="Lindquist E.A."/>
            <person name="Lipzen A."/>
            <person name="Lundell T."/>
            <person name="Morin E."/>
            <person name="Murat C."/>
            <person name="Riley R."/>
            <person name="Ohm R."/>
            <person name="Sun H."/>
            <person name="Tunlid A."/>
            <person name="Henrissat B."/>
            <person name="Grigoriev I.V."/>
            <person name="Hibbett D.S."/>
            <person name="Martin F."/>
        </authorList>
    </citation>
    <scope>NUCLEOTIDE SEQUENCE [LARGE SCALE GENOMIC DNA]</scope>
    <source>
        <strain evidence="5">LaAM-08-1</strain>
    </source>
</reference>
<evidence type="ECO:0000256" key="1">
    <source>
        <dbReference type="ARBA" id="ARBA00022441"/>
    </source>
</evidence>
<feature type="compositionally biased region" description="Polar residues" evidence="3">
    <location>
        <begin position="928"/>
        <end position="938"/>
    </location>
</feature>
<dbReference type="Proteomes" id="UP000054477">
    <property type="component" value="Unassembled WGS sequence"/>
</dbReference>
<reference evidence="4 5" key="1">
    <citation type="submission" date="2014-04" db="EMBL/GenBank/DDBJ databases">
        <authorList>
            <consortium name="DOE Joint Genome Institute"/>
            <person name="Kuo A."/>
            <person name="Kohler A."/>
            <person name="Nagy L.G."/>
            <person name="Floudas D."/>
            <person name="Copeland A."/>
            <person name="Barry K.W."/>
            <person name="Cichocki N."/>
            <person name="Veneault-Fourrey C."/>
            <person name="LaButti K."/>
            <person name="Lindquist E.A."/>
            <person name="Lipzen A."/>
            <person name="Lundell T."/>
            <person name="Morin E."/>
            <person name="Murat C."/>
            <person name="Sun H."/>
            <person name="Tunlid A."/>
            <person name="Henrissat B."/>
            <person name="Grigoriev I.V."/>
            <person name="Hibbett D.S."/>
            <person name="Martin F."/>
            <person name="Nordberg H.P."/>
            <person name="Cantor M.N."/>
            <person name="Hua S.X."/>
        </authorList>
    </citation>
    <scope>NUCLEOTIDE SEQUENCE [LARGE SCALE GENOMIC DNA]</scope>
    <source>
        <strain evidence="4 5">LaAM-08-1</strain>
    </source>
</reference>
<sequence length="977" mass="105789">MLLSSLLVPECSIRRVLAYNAPPRWGQATAVINDALFVHGGKTDQFNSFSYTSAPNNDDLLLLSLSSPFSASAPPWELISSSASWGPALAWHTLTSIDSTRMLSFGGQPDLNSPTVTFDGADSASLLDVSNISSPTWITEPVSWAHQPMRRIYHSTVSTSSGKIVIVGGEKADGSNNAFSDHSVFDAAGPTFKPLPIPSAPPDLYGHASILLSDGRVLVLGGYSQSLNALIPLTTIWILDNNQSTWSTPQVFGDIIPPPRRGFASTLLSNEKIIIHGGCDANLQNNFDDGWILDLTQNPMKWAQVDVLSQIGSRRDHFAVSSGSQVIFGFGYQDNGPAPGPLLIYDVSSAAFASSFTPRPVATSTQTSPPSPTNNPHLSTTGVAQSTSTMDPEHSDSHGKKATPIALGTSLGLLALIAASFVVYYVRRKHFENRDRRHFLGIDGDDYGGSDDLGNAGIIPAARYHEEKSRSGFGRNLNILNSIGMTRKTGNIRNTQERRDMLADEDTKDLGEWYNARKRDGTGGSSWSLKSALGNSRFPSSNRRRVASREGTDPFADDDSFIRDEETGFIGAASTDGRPRGRRDMSYASMRSSLSYMDPFADPIQEGREPADTDVKFSHQIRLVPHSFQQPRAIETSLPMAQGHALSPLPEQSSQNTLTLQDLDNQGSSLENSLSGGSTSHMTSMTSFDPPNPLPLTTTIVPAHSPPSQPLRRSDSWWSRFARSSLIDRKSSVSSKQSVGQSEFLNPNPPPKLHPIEESVYSSHDRISPQPRCSGQGEELFRKESVTRMYVRGHGKSLSSLRTVDSEAIERMAGAMDVVQRIKTGSHYSRESGSSIGNLSIDTHSLDEASAFGALDMVSSPVEMKPAELSRMLPLNSNSKAPPPAIIPPKTSSPGSMGVFVSPSGANRPRSPPASGIASRVQAYEQRMSPNQLPSPTNTRHREERTKKPITVNYGLAPRPSLFIANPDHRLSSSGES</sequence>
<dbReference type="EMBL" id="KN838536">
    <property type="protein sequence ID" value="KIK10027.1"/>
    <property type="molecule type" value="Genomic_DNA"/>
</dbReference>
<feature type="compositionally biased region" description="Low complexity" evidence="3">
    <location>
        <begin position="667"/>
        <end position="687"/>
    </location>
</feature>
<dbReference type="AlphaFoldDB" id="A0A0C9YIB9"/>
<feature type="compositionally biased region" description="Polar residues" evidence="3">
    <location>
        <begin position="525"/>
        <end position="541"/>
    </location>
</feature>
<feature type="region of interest" description="Disordered" evidence="3">
    <location>
        <begin position="515"/>
        <end position="560"/>
    </location>
</feature>
<proteinExistence type="predicted"/>
<dbReference type="Pfam" id="PF24681">
    <property type="entry name" value="Kelch_KLHDC2_KLHL20_DRC7"/>
    <property type="match status" value="1"/>
</dbReference>
<keyword evidence="1" id="KW-0880">Kelch repeat</keyword>
<dbReference type="HOGENOM" id="CLU_007044_0_0_1"/>
<evidence type="ECO:0000256" key="2">
    <source>
        <dbReference type="ARBA" id="ARBA00022737"/>
    </source>
</evidence>
<dbReference type="STRING" id="1095629.A0A0C9YIB9"/>
<evidence type="ECO:0008006" key="6">
    <source>
        <dbReference type="Google" id="ProtNLM"/>
    </source>
</evidence>
<feature type="compositionally biased region" description="Low complexity" evidence="3">
    <location>
        <begin position="732"/>
        <end position="742"/>
    </location>
</feature>
<dbReference type="PANTHER" id="PTHR46093">
    <property type="entry name" value="ACYL-COA-BINDING DOMAIN-CONTAINING PROTEIN 5"/>
    <property type="match status" value="1"/>
</dbReference>
<evidence type="ECO:0000256" key="3">
    <source>
        <dbReference type="SAM" id="MobiDB-lite"/>
    </source>
</evidence>
<feature type="region of interest" description="Disordered" evidence="3">
    <location>
        <begin position="665"/>
        <end position="692"/>
    </location>
</feature>
<dbReference type="SUPFAM" id="SSF117281">
    <property type="entry name" value="Kelch motif"/>
    <property type="match status" value="1"/>
</dbReference>
<evidence type="ECO:0000313" key="5">
    <source>
        <dbReference type="Proteomes" id="UP000054477"/>
    </source>
</evidence>
<dbReference type="PANTHER" id="PTHR46093:SF18">
    <property type="entry name" value="FIBRONECTIN TYPE-III DOMAIN-CONTAINING PROTEIN"/>
    <property type="match status" value="1"/>
</dbReference>
<dbReference type="OrthoDB" id="432528at2759"/>
<gene>
    <name evidence="4" type="ORF">K443DRAFT_670665</name>
</gene>
<keyword evidence="2" id="KW-0677">Repeat</keyword>